<evidence type="ECO:0008006" key="4">
    <source>
        <dbReference type="Google" id="ProtNLM"/>
    </source>
</evidence>
<gene>
    <name evidence="2" type="ORF">F5972_04450</name>
</gene>
<proteinExistence type="predicted"/>
<protein>
    <recommendedName>
        <fullName evidence="4">Transposase</fullName>
    </recommendedName>
</protein>
<name>A0A5J5K7Q8_9ACTN</name>
<evidence type="ECO:0000313" key="2">
    <source>
        <dbReference type="EMBL" id="KAA9380419.1"/>
    </source>
</evidence>
<accession>A0A5J5K7Q8</accession>
<reference evidence="2 3" key="1">
    <citation type="submission" date="2019-09" db="EMBL/GenBank/DDBJ databases">
        <title>Screening of Novel Bioactive Compounds from Soil-Associated.</title>
        <authorList>
            <person name="Gong X."/>
        </authorList>
    </citation>
    <scope>NUCLEOTIDE SEQUENCE [LARGE SCALE GENOMIC DNA]</scope>
    <source>
        <strain evidence="2 3">Gxj-6</strain>
    </source>
</reference>
<evidence type="ECO:0000256" key="1">
    <source>
        <dbReference type="SAM" id="MobiDB-lite"/>
    </source>
</evidence>
<dbReference type="AlphaFoldDB" id="A0A5J5K7Q8"/>
<organism evidence="2 3">
    <name type="scientific">Microbispora cellulosiformans</name>
    <dbReference type="NCBI Taxonomy" id="2614688"/>
    <lineage>
        <taxon>Bacteria</taxon>
        <taxon>Bacillati</taxon>
        <taxon>Actinomycetota</taxon>
        <taxon>Actinomycetes</taxon>
        <taxon>Streptosporangiales</taxon>
        <taxon>Streptosporangiaceae</taxon>
        <taxon>Microbispora</taxon>
    </lineage>
</organism>
<dbReference type="EMBL" id="VYTZ01000002">
    <property type="protein sequence ID" value="KAA9380419.1"/>
    <property type="molecule type" value="Genomic_DNA"/>
</dbReference>
<evidence type="ECO:0000313" key="3">
    <source>
        <dbReference type="Proteomes" id="UP000327011"/>
    </source>
</evidence>
<keyword evidence="3" id="KW-1185">Reference proteome</keyword>
<feature type="region of interest" description="Disordered" evidence="1">
    <location>
        <begin position="1"/>
        <end position="21"/>
    </location>
</feature>
<sequence>MARCAGRPTATLERWARRPTSAQAPALRAKIVLACNRQVPAQRRRAVGLGVVGHSGNRGVSGR</sequence>
<dbReference type="Proteomes" id="UP000327011">
    <property type="component" value="Unassembled WGS sequence"/>
</dbReference>
<comment type="caution">
    <text evidence="2">The sequence shown here is derived from an EMBL/GenBank/DDBJ whole genome shotgun (WGS) entry which is preliminary data.</text>
</comment>